<sequence length="148" mass="17006">MSWGYVHIRCKKTTSVVSSRKHCSLMLLVVAISGCDLQLQFNISGSAKLEEWRSHRPRAVLTYENRKDLDHWQGQPEALRGQCKLYRKLGYNATHTQNYYSRFLWFPSFRQEGTTLKRQIRGIQSGQSVMHQCVTVDVDHAGGLSFGT</sequence>
<gene>
    <name evidence="1" type="ORF">OUZ56_015491</name>
</gene>
<dbReference type="EMBL" id="JAOYFB010000038">
    <property type="protein sequence ID" value="KAK4026495.1"/>
    <property type="molecule type" value="Genomic_DNA"/>
</dbReference>
<reference evidence="1 2" key="1">
    <citation type="journal article" date="2023" name="Nucleic Acids Res.">
        <title>The hologenome of Daphnia magna reveals possible DNA methylation and microbiome-mediated evolution of the host genome.</title>
        <authorList>
            <person name="Chaturvedi A."/>
            <person name="Li X."/>
            <person name="Dhandapani V."/>
            <person name="Marshall H."/>
            <person name="Kissane S."/>
            <person name="Cuenca-Cambronero M."/>
            <person name="Asole G."/>
            <person name="Calvet F."/>
            <person name="Ruiz-Romero M."/>
            <person name="Marangio P."/>
            <person name="Guigo R."/>
            <person name="Rago D."/>
            <person name="Mirbahai L."/>
            <person name="Eastwood N."/>
            <person name="Colbourne J.K."/>
            <person name="Zhou J."/>
            <person name="Mallon E."/>
            <person name="Orsini L."/>
        </authorList>
    </citation>
    <scope>NUCLEOTIDE SEQUENCE [LARGE SCALE GENOMIC DNA]</scope>
    <source>
        <strain evidence="1">LRV0_1</strain>
    </source>
</reference>
<proteinExistence type="predicted"/>
<accession>A0ABR0AN18</accession>
<organism evidence="1 2">
    <name type="scientific">Daphnia magna</name>
    <dbReference type="NCBI Taxonomy" id="35525"/>
    <lineage>
        <taxon>Eukaryota</taxon>
        <taxon>Metazoa</taxon>
        <taxon>Ecdysozoa</taxon>
        <taxon>Arthropoda</taxon>
        <taxon>Crustacea</taxon>
        <taxon>Branchiopoda</taxon>
        <taxon>Diplostraca</taxon>
        <taxon>Cladocera</taxon>
        <taxon>Anomopoda</taxon>
        <taxon>Daphniidae</taxon>
        <taxon>Daphnia</taxon>
    </lineage>
</organism>
<keyword evidence="2" id="KW-1185">Reference proteome</keyword>
<dbReference type="Proteomes" id="UP001234178">
    <property type="component" value="Unassembled WGS sequence"/>
</dbReference>
<comment type="caution">
    <text evidence="1">The sequence shown here is derived from an EMBL/GenBank/DDBJ whole genome shotgun (WGS) entry which is preliminary data.</text>
</comment>
<name>A0ABR0AN18_9CRUS</name>
<evidence type="ECO:0000313" key="2">
    <source>
        <dbReference type="Proteomes" id="UP001234178"/>
    </source>
</evidence>
<protein>
    <submittedName>
        <fullName evidence="1">Uncharacterized protein</fullName>
    </submittedName>
</protein>
<evidence type="ECO:0000313" key="1">
    <source>
        <dbReference type="EMBL" id="KAK4026495.1"/>
    </source>
</evidence>